<evidence type="ECO:0000256" key="1">
    <source>
        <dbReference type="SAM" id="MobiDB-lite"/>
    </source>
</evidence>
<name>A0A6U3BB03_9EUKA</name>
<dbReference type="EMBL" id="HBKR01021798">
    <property type="protein sequence ID" value="CAE2311742.1"/>
    <property type="molecule type" value="Transcribed_RNA"/>
</dbReference>
<evidence type="ECO:0000313" key="3">
    <source>
        <dbReference type="EMBL" id="CAE2311743.1"/>
    </source>
</evidence>
<gene>
    <name evidence="2" type="ORF">NAES01612_LOCUS14173</name>
    <name evidence="3" type="ORF">NAES01612_LOCUS14174</name>
</gene>
<feature type="region of interest" description="Disordered" evidence="1">
    <location>
        <begin position="18"/>
        <end position="52"/>
    </location>
</feature>
<accession>A0A6U3BB03</accession>
<reference evidence="3" key="1">
    <citation type="submission" date="2021-01" db="EMBL/GenBank/DDBJ databases">
        <authorList>
            <person name="Corre E."/>
            <person name="Pelletier E."/>
            <person name="Niang G."/>
            <person name="Scheremetjew M."/>
            <person name="Finn R."/>
            <person name="Kale V."/>
            <person name="Holt S."/>
            <person name="Cochrane G."/>
            <person name="Meng A."/>
            <person name="Brown T."/>
            <person name="Cohen L."/>
        </authorList>
    </citation>
    <scope>NUCLEOTIDE SEQUENCE</scope>
    <source>
        <strain evidence="3">SoJaBio B1-5/56/2</strain>
    </source>
</reference>
<proteinExistence type="predicted"/>
<dbReference type="AlphaFoldDB" id="A0A6U3BB03"/>
<sequence length="92" mass="9941">MEVECGEDCLSHLISSDEISSLPSSSSSSSPPPPPSTAFSEEEDDSPLPLAPSIYSSMSPLLKLDIKSGLMSLTRAEDFPKDTFLIRFHLPN</sequence>
<dbReference type="EMBL" id="HBKR01021799">
    <property type="protein sequence ID" value="CAE2311743.1"/>
    <property type="molecule type" value="Transcribed_RNA"/>
</dbReference>
<organism evidence="3">
    <name type="scientific">Paramoeba aestuarina</name>
    <dbReference type="NCBI Taxonomy" id="180227"/>
    <lineage>
        <taxon>Eukaryota</taxon>
        <taxon>Amoebozoa</taxon>
        <taxon>Discosea</taxon>
        <taxon>Flabellinia</taxon>
        <taxon>Dactylopodida</taxon>
        <taxon>Paramoebidae</taxon>
        <taxon>Paramoeba</taxon>
    </lineage>
</organism>
<protein>
    <submittedName>
        <fullName evidence="3">Uncharacterized protein</fullName>
    </submittedName>
</protein>
<feature type="compositionally biased region" description="Low complexity" evidence="1">
    <location>
        <begin position="20"/>
        <end position="29"/>
    </location>
</feature>
<evidence type="ECO:0000313" key="2">
    <source>
        <dbReference type="EMBL" id="CAE2311742.1"/>
    </source>
</evidence>